<reference evidence="1 2" key="1">
    <citation type="submission" date="2019-02" db="EMBL/GenBank/DDBJ databases">
        <title>Genome sequencing of the rare red list fungi Bondarzewia mesenterica.</title>
        <authorList>
            <person name="Buettner E."/>
            <person name="Kellner H."/>
        </authorList>
    </citation>
    <scope>NUCLEOTIDE SEQUENCE [LARGE SCALE GENOMIC DNA]</scope>
    <source>
        <strain evidence="1 2">DSM 108281</strain>
    </source>
</reference>
<name>A0A4S4LNY1_9AGAM</name>
<comment type="caution">
    <text evidence="1">The sequence shown here is derived from an EMBL/GenBank/DDBJ whole genome shotgun (WGS) entry which is preliminary data.</text>
</comment>
<dbReference type="OrthoDB" id="3172239at2759"/>
<organism evidence="1 2">
    <name type="scientific">Bondarzewia mesenterica</name>
    <dbReference type="NCBI Taxonomy" id="1095465"/>
    <lineage>
        <taxon>Eukaryota</taxon>
        <taxon>Fungi</taxon>
        <taxon>Dikarya</taxon>
        <taxon>Basidiomycota</taxon>
        <taxon>Agaricomycotina</taxon>
        <taxon>Agaricomycetes</taxon>
        <taxon>Russulales</taxon>
        <taxon>Bondarzewiaceae</taxon>
        <taxon>Bondarzewia</taxon>
    </lineage>
</organism>
<accession>A0A4S4LNY1</accession>
<sequence length="572" mass="64178">MALILHEAKPRPSYWLSVANSRITELDTFVQENKNNAEKAEVRRQLEVELAHLSRITTELNMRHNALLPLFCLPAELLCLIFLECSVEDTPHARLRHKAQSQSRAASLGWIRITHVCRLWRQTALQCPSLWVEVVCSLPAATEEILRRSTPVPITISYDFALYKDSRAETAVALALESASARVKAIKIISERMELSLASTTFHPMVTAYTPYPLSHDLHACKAPSLRSLILYDCSISWSSPIIRGLSRLEIVLRAFAVLDILLPTLDQLLSALKEMQGLQVFCLSNCLPRSPSSTLFEDVVVPLPNLILFRIHGKAECCSALLRRLHIPLTARVQLWFSSTNGDDYVELFSAVARFVHGQDGSRALQGLSFETHGSSLHVECWVPSSSPTLHDMDVEVSELFMRGRQHAVGMYFGILYFSAAEITRVLSSMCDRLQVQEVQFLSLGMEGCLCAQQWQQCLGQLKNVQKLCLSRCLPSSFMDALTLQQTVPLDVTSRHLLFPKLDTIWFNGIDFGKQIKEASLLWDYCLGRLKQCAESANRLRCLRFDRCGLDGSLVALFDGIASVVEWDGSG</sequence>
<proteinExistence type="predicted"/>
<keyword evidence="2" id="KW-1185">Reference proteome</keyword>
<protein>
    <submittedName>
        <fullName evidence="1">Uncharacterized protein</fullName>
    </submittedName>
</protein>
<evidence type="ECO:0000313" key="1">
    <source>
        <dbReference type="EMBL" id="THH13962.1"/>
    </source>
</evidence>
<evidence type="ECO:0000313" key="2">
    <source>
        <dbReference type="Proteomes" id="UP000310158"/>
    </source>
</evidence>
<dbReference type="Proteomes" id="UP000310158">
    <property type="component" value="Unassembled WGS sequence"/>
</dbReference>
<gene>
    <name evidence="1" type="ORF">EW146_g6317</name>
</gene>
<dbReference type="AlphaFoldDB" id="A0A4S4LNY1"/>
<dbReference type="EMBL" id="SGPL01000312">
    <property type="protein sequence ID" value="THH13962.1"/>
    <property type="molecule type" value="Genomic_DNA"/>
</dbReference>